<protein>
    <submittedName>
        <fullName evidence="1">Uncharacterized protein</fullName>
    </submittedName>
</protein>
<organism evidence="1 2">
    <name type="scientific">Diphasiastrum complanatum</name>
    <name type="common">Issler's clubmoss</name>
    <name type="synonym">Lycopodium complanatum</name>
    <dbReference type="NCBI Taxonomy" id="34168"/>
    <lineage>
        <taxon>Eukaryota</taxon>
        <taxon>Viridiplantae</taxon>
        <taxon>Streptophyta</taxon>
        <taxon>Embryophyta</taxon>
        <taxon>Tracheophyta</taxon>
        <taxon>Lycopodiopsida</taxon>
        <taxon>Lycopodiales</taxon>
        <taxon>Lycopodiaceae</taxon>
        <taxon>Lycopodioideae</taxon>
        <taxon>Diphasiastrum</taxon>
    </lineage>
</organism>
<evidence type="ECO:0000313" key="1">
    <source>
        <dbReference type="EMBL" id="KAJ7560358.1"/>
    </source>
</evidence>
<accession>A0ACC2E1I8</accession>
<keyword evidence="2" id="KW-1185">Reference proteome</keyword>
<sequence length="63" mass="7580">MSSNIDDKVMKTLYRRLVGILIYFNIIRPNISYVVEVISQFMFDPRESNWHVVSQVTIYMNFF</sequence>
<reference evidence="2" key="1">
    <citation type="journal article" date="2024" name="Proc. Natl. Acad. Sci. U.S.A.">
        <title>Extraordinary preservation of gene collinearity over three hundred million years revealed in homosporous lycophytes.</title>
        <authorList>
            <person name="Li C."/>
            <person name="Wickell D."/>
            <person name="Kuo L.Y."/>
            <person name="Chen X."/>
            <person name="Nie B."/>
            <person name="Liao X."/>
            <person name="Peng D."/>
            <person name="Ji J."/>
            <person name="Jenkins J."/>
            <person name="Williams M."/>
            <person name="Shu S."/>
            <person name="Plott C."/>
            <person name="Barry K."/>
            <person name="Rajasekar S."/>
            <person name="Grimwood J."/>
            <person name="Han X."/>
            <person name="Sun S."/>
            <person name="Hou Z."/>
            <person name="He W."/>
            <person name="Dai G."/>
            <person name="Sun C."/>
            <person name="Schmutz J."/>
            <person name="Leebens-Mack J.H."/>
            <person name="Li F.W."/>
            <person name="Wang L."/>
        </authorList>
    </citation>
    <scope>NUCLEOTIDE SEQUENCE [LARGE SCALE GENOMIC DNA]</scope>
    <source>
        <strain evidence="2">cv. PW_Plant_1</strain>
    </source>
</reference>
<proteinExistence type="predicted"/>
<dbReference type="EMBL" id="CM055095">
    <property type="protein sequence ID" value="KAJ7560358.1"/>
    <property type="molecule type" value="Genomic_DNA"/>
</dbReference>
<gene>
    <name evidence="1" type="ORF">O6H91_04G126400</name>
</gene>
<comment type="caution">
    <text evidence="1">The sequence shown here is derived from an EMBL/GenBank/DDBJ whole genome shotgun (WGS) entry which is preliminary data.</text>
</comment>
<dbReference type="Proteomes" id="UP001162992">
    <property type="component" value="Chromosome 4"/>
</dbReference>
<name>A0ACC2E1I8_DIPCM</name>
<evidence type="ECO:0000313" key="2">
    <source>
        <dbReference type="Proteomes" id="UP001162992"/>
    </source>
</evidence>